<dbReference type="GO" id="GO:0080120">
    <property type="term" value="P:CAAX-box protein maturation"/>
    <property type="evidence" value="ECO:0007669"/>
    <property type="project" value="UniProtKB-ARBA"/>
</dbReference>
<keyword evidence="2" id="KW-0812">Transmembrane</keyword>
<evidence type="ECO:0000256" key="1">
    <source>
        <dbReference type="ARBA" id="ARBA00009067"/>
    </source>
</evidence>
<dbReference type="RefSeq" id="WP_128832757.1">
    <property type="nucleotide sequence ID" value="NZ_AP014612.1"/>
</dbReference>
<feature type="transmembrane region" description="Helical" evidence="2">
    <location>
        <begin position="82"/>
        <end position="103"/>
    </location>
</feature>
<dbReference type="AlphaFoldDB" id="A0A1L7LGZ4"/>
<dbReference type="InterPro" id="IPR052710">
    <property type="entry name" value="CAAX_protease"/>
</dbReference>
<accession>A0A1L7LGZ4</accession>
<sequence>MKTILKKTAAVISIVGLFIISQLPSIVMALWQRNQHQLELWQSIVILILQLMVLIGFYILARKRKLISSGIKYWLSWKTLGIASLGFVALFIVKIIAGIILTYEGKTTTNNQETITQMFNNSSLLLMFMFIVIIAPLTEEIIFRGLIPQLFSKRFEGLGFGLGALLFGLLHGPSDIGSFVLYVGMGTILAFICYKLKHLEYSIWTHALNNGLGFLLLLFR</sequence>
<dbReference type="KEGG" id="strg:SRT_02060"/>
<name>A0A1L7LGZ4_9STRE</name>
<proteinExistence type="inferred from homology"/>
<dbReference type="Pfam" id="PF02517">
    <property type="entry name" value="Rce1-like"/>
    <property type="match status" value="1"/>
</dbReference>
<keyword evidence="5" id="KW-1185">Reference proteome</keyword>
<dbReference type="InterPro" id="IPR003675">
    <property type="entry name" value="Rce1/LyrA-like_dom"/>
</dbReference>
<dbReference type="PANTHER" id="PTHR36435">
    <property type="entry name" value="SLR1288 PROTEIN"/>
    <property type="match status" value="1"/>
</dbReference>
<feature type="transmembrane region" description="Helical" evidence="2">
    <location>
        <begin position="201"/>
        <end position="219"/>
    </location>
</feature>
<evidence type="ECO:0000313" key="5">
    <source>
        <dbReference type="Proteomes" id="UP000217758"/>
    </source>
</evidence>
<reference evidence="4 5" key="1">
    <citation type="journal article" date="2016" name="Microbiol. Immunol.">
        <title>Complete genome sequence of Streptococcus troglodytae TKU31 isolated from the oral cavity of a chimpanzee (Pan troglodytes).</title>
        <authorList>
            <person name="Okamoto M."/>
            <person name="Naito M."/>
            <person name="Miyanohara M."/>
            <person name="Imai S."/>
            <person name="Nomura Y."/>
            <person name="Saito W."/>
            <person name="Momoi Y."/>
            <person name="Takada K."/>
            <person name="Miyabe-Nishiwaki T."/>
            <person name="Tomonaga M."/>
            <person name="Hanada N."/>
        </authorList>
    </citation>
    <scope>NUCLEOTIDE SEQUENCE [LARGE SCALE GENOMIC DNA]</scope>
    <source>
        <strain evidence="5">TKU 31</strain>
    </source>
</reference>
<dbReference type="Proteomes" id="UP000217758">
    <property type="component" value="Chromosome"/>
</dbReference>
<feature type="domain" description="CAAX prenyl protease 2/Lysostaphin resistance protein A-like" evidence="3">
    <location>
        <begin position="122"/>
        <end position="211"/>
    </location>
</feature>
<evidence type="ECO:0000259" key="3">
    <source>
        <dbReference type="Pfam" id="PF02517"/>
    </source>
</evidence>
<dbReference type="GO" id="GO:0004175">
    <property type="term" value="F:endopeptidase activity"/>
    <property type="evidence" value="ECO:0007669"/>
    <property type="project" value="UniProtKB-ARBA"/>
</dbReference>
<evidence type="ECO:0000256" key="2">
    <source>
        <dbReference type="SAM" id="Phobius"/>
    </source>
</evidence>
<keyword evidence="2" id="KW-1133">Transmembrane helix</keyword>
<gene>
    <name evidence="4" type="ORF">SRT_02060</name>
</gene>
<feature type="transmembrane region" description="Helical" evidence="2">
    <location>
        <begin position="39"/>
        <end position="61"/>
    </location>
</feature>
<protein>
    <recommendedName>
        <fullName evidence="3">CAAX prenyl protease 2/Lysostaphin resistance protein A-like domain-containing protein</fullName>
    </recommendedName>
</protein>
<dbReference type="EMBL" id="AP014612">
    <property type="protein sequence ID" value="BAQ23467.1"/>
    <property type="molecule type" value="Genomic_DNA"/>
</dbReference>
<comment type="similarity">
    <text evidence="1">Belongs to the UPF0177 family.</text>
</comment>
<dbReference type="PANTHER" id="PTHR36435:SF1">
    <property type="entry name" value="CAAX AMINO TERMINAL PROTEASE FAMILY PROTEIN"/>
    <property type="match status" value="1"/>
</dbReference>
<keyword evidence="2" id="KW-0472">Membrane</keyword>
<feature type="transmembrane region" description="Helical" evidence="2">
    <location>
        <begin position="123"/>
        <end position="143"/>
    </location>
</feature>
<evidence type="ECO:0000313" key="4">
    <source>
        <dbReference type="EMBL" id="BAQ23467.1"/>
    </source>
</evidence>
<organism evidence="4 5">
    <name type="scientific">Streptococcus troglodytae</name>
    <dbReference type="NCBI Taxonomy" id="1111760"/>
    <lineage>
        <taxon>Bacteria</taxon>
        <taxon>Bacillati</taxon>
        <taxon>Bacillota</taxon>
        <taxon>Bacilli</taxon>
        <taxon>Lactobacillales</taxon>
        <taxon>Streptococcaceae</taxon>
        <taxon>Streptococcus</taxon>
    </lineage>
</organism>